<dbReference type="PANTHER" id="PTHR43460">
    <property type="entry name" value="METHYLTRANSFERASE"/>
    <property type="match status" value="1"/>
</dbReference>
<name>A0A921MWP9_9MICO</name>
<dbReference type="Proteomes" id="UP000742460">
    <property type="component" value="Unassembled WGS sequence"/>
</dbReference>
<dbReference type="InterPro" id="IPR013216">
    <property type="entry name" value="Methyltransf_11"/>
</dbReference>
<dbReference type="InterPro" id="IPR052939">
    <property type="entry name" value="23S_rRNA_MeTrnsfrase_RlmA"/>
</dbReference>
<proteinExistence type="predicted"/>
<feature type="domain" description="Methyltransferase type 11" evidence="1">
    <location>
        <begin position="53"/>
        <end position="138"/>
    </location>
</feature>
<dbReference type="Pfam" id="PF08241">
    <property type="entry name" value="Methyltransf_11"/>
    <property type="match status" value="1"/>
</dbReference>
<dbReference type="AlphaFoldDB" id="A0A921MWP9"/>
<organism evidence="2 3">
    <name type="scientific">Brachybacterium massiliense</name>
    <dbReference type="NCBI Taxonomy" id="1755098"/>
    <lineage>
        <taxon>Bacteria</taxon>
        <taxon>Bacillati</taxon>
        <taxon>Actinomycetota</taxon>
        <taxon>Actinomycetes</taxon>
        <taxon>Micrococcales</taxon>
        <taxon>Dermabacteraceae</taxon>
        <taxon>Brachybacterium</taxon>
    </lineage>
</organism>
<dbReference type="InterPro" id="IPR029063">
    <property type="entry name" value="SAM-dependent_MTases_sf"/>
</dbReference>
<gene>
    <name evidence="2" type="ORF">K8V81_06510</name>
</gene>
<keyword evidence="2" id="KW-0489">Methyltransferase</keyword>
<evidence type="ECO:0000259" key="1">
    <source>
        <dbReference type="Pfam" id="PF08241"/>
    </source>
</evidence>
<reference evidence="2" key="2">
    <citation type="submission" date="2021-09" db="EMBL/GenBank/DDBJ databases">
        <authorList>
            <person name="Gilroy R."/>
        </authorList>
    </citation>
    <scope>NUCLEOTIDE SEQUENCE</scope>
    <source>
        <strain evidence="2">ChiGjej5B5-22894</strain>
    </source>
</reference>
<accession>A0A921MWP9</accession>
<dbReference type="Gene3D" id="3.40.50.150">
    <property type="entry name" value="Vaccinia Virus protein VP39"/>
    <property type="match status" value="1"/>
</dbReference>
<protein>
    <submittedName>
        <fullName evidence="2">Class I SAM-dependent methyltransferase</fullName>
    </submittedName>
</protein>
<dbReference type="GO" id="GO:0032259">
    <property type="term" value="P:methylation"/>
    <property type="evidence" value="ECO:0007669"/>
    <property type="project" value="UniProtKB-KW"/>
</dbReference>
<comment type="caution">
    <text evidence="2">The sequence shown here is derived from an EMBL/GenBank/DDBJ whole genome shotgun (WGS) entry which is preliminary data.</text>
</comment>
<dbReference type="SUPFAM" id="SSF53335">
    <property type="entry name" value="S-adenosyl-L-methionine-dependent methyltransferases"/>
    <property type="match status" value="1"/>
</dbReference>
<sequence>MQSAEHLIAEAAEADVTGWGFDALEGRATEERPPWGYAHLLARAVAEAQVAVDLDTGGGEVLAECPVLAARQHVTESWPPNAERARELLGPRGVQVHQTPPGTPIPLADGSADLVTSRHPVAPDWSEIARVLAPGGEYLAQHVGPASAFELIEHFLGPTTAQQRRGRHPDIEVAAAEAAGLEVVELRTARLRMEFYDVGAVVWILRKCVWWVPDFDVDRYSERLLEMDEILRREGVFVAHSTRHLMRARRR</sequence>
<evidence type="ECO:0000313" key="2">
    <source>
        <dbReference type="EMBL" id="HJG91361.1"/>
    </source>
</evidence>
<evidence type="ECO:0000313" key="3">
    <source>
        <dbReference type="Proteomes" id="UP000742460"/>
    </source>
</evidence>
<reference evidence="2" key="1">
    <citation type="journal article" date="2021" name="PeerJ">
        <title>Extensive microbial diversity within the chicken gut microbiome revealed by metagenomics and culture.</title>
        <authorList>
            <person name="Gilroy R."/>
            <person name="Ravi A."/>
            <person name="Getino M."/>
            <person name="Pursley I."/>
            <person name="Horton D.L."/>
            <person name="Alikhan N.F."/>
            <person name="Baker D."/>
            <person name="Gharbi K."/>
            <person name="Hall N."/>
            <person name="Watson M."/>
            <person name="Adriaenssens E.M."/>
            <person name="Foster-Nyarko E."/>
            <person name="Jarju S."/>
            <person name="Secka A."/>
            <person name="Antonio M."/>
            <person name="Oren A."/>
            <person name="Chaudhuri R.R."/>
            <person name="La Ragione R."/>
            <person name="Hildebrand F."/>
            <person name="Pallen M.J."/>
        </authorList>
    </citation>
    <scope>NUCLEOTIDE SEQUENCE</scope>
    <source>
        <strain evidence="2">ChiGjej5B5-22894</strain>
    </source>
</reference>
<dbReference type="GO" id="GO:0008757">
    <property type="term" value="F:S-adenosylmethionine-dependent methyltransferase activity"/>
    <property type="evidence" value="ECO:0007669"/>
    <property type="project" value="InterPro"/>
</dbReference>
<dbReference type="PANTHER" id="PTHR43460:SF1">
    <property type="entry name" value="METHYLTRANSFERASE TYPE 11 DOMAIN-CONTAINING PROTEIN"/>
    <property type="match status" value="1"/>
</dbReference>
<dbReference type="EMBL" id="DYUE01000151">
    <property type="protein sequence ID" value="HJG91361.1"/>
    <property type="molecule type" value="Genomic_DNA"/>
</dbReference>
<keyword evidence="2" id="KW-0808">Transferase</keyword>